<feature type="domain" description="MacB-like periplasmic core" evidence="9">
    <location>
        <begin position="491"/>
        <end position="695"/>
    </location>
</feature>
<keyword evidence="2" id="KW-1003">Cell membrane</keyword>
<evidence type="ECO:0000256" key="3">
    <source>
        <dbReference type="ARBA" id="ARBA00022692"/>
    </source>
</evidence>
<reference evidence="11" key="1">
    <citation type="submission" date="2009-11" db="EMBL/GenBank/DDBJ databases">
        <title>The complete chromosome of Xylanimonas cellulosilytica DSM 15894.</title>
        <authorList>
            <consortium name="US DOE Joint Genome Institute (JGI-PGF)"/>
            <person name="Lucas S."/>
            <person name="Copeland A."/>
            <person name="Lapidus A."/>
            <person name="Glavina del Rio T."/>
            <person name="Dalin E."/>
            <person name="Tice H."/>
            <person name="Bruce D."/>
            <person name="Goodwin L."/>
            <person name="Pitluck S."/>
            <person name="Kyrpides N."/>
            <person name="Mavromatis K."/>
            <person name="Ivanova N."/>
            <person name="Mikhailova N."/>
            <person name="Foster B."/>
            <person name="Clum A."/>
            <person name="Brettin T."/>
            <person name="Detter J.C."/>
            <person name="Han C."/>
            <person name="Larimer F."/>
            <person name="Land M."/>
            <person name="Hauser L."/>
            <person name="Markowitz V."/>
            <person name="Cheng J.F."/>
            <person name="Hugenholtz P."/>
            <person name="Woyke T."/>
            <person name="Wu D."/>
            <person name="Gehrich-Schroeter G."/>
            <person name="Schneider S."/>
            <person name="Pukall S.R."/>
            <person name="Klenk H.P."/>
            <person name="Eisen J.A."/>
        </authorList>
    </citation>
    <scope>NUCLEOTIDE SEQUENCE [LARGE SCALE GENOMIC DNA]</scope>
    <source>
        <strain evidence="11">DSM 15894 / CECT 5975 / LMG 20990 / XIL07</strain>
    </source>
</reference>
<proteinExistence type="inferred from homology"/>
<feature type="transmembrane region" description="Helical" evidence="7">
    <location>
        <begin position="358"/>
        <end position="380"/>
    </location>
</feature>
<dbReference type="AlphaFoldDB" id="D1BZT2"/>
<feature type="domain" description="MacB-like periplasmic core" evidence="9">
    <location>
        <begin position="17"/>
        <end position="235"/>
    </location>
</feature>
<feature type="transmembrane region" description="Helical" evidence="7">
    <location>
        <begin position="779"/>
        <end position="800"/>
    </location>
</feature>
<comment type="subcellular location">
    <subcellularLocation>
        <location evidence="1">Cell membrane</location>
        <topology evidence="1">Multi-pass membrane protein</topology>
    </subcellularLocation>
</comment>
<evidence type="ECO:0000313" key="10">
    <source>
        <dbReference type="EMBL" id="ACZ32060.1"/>
    </source>
</evidence>
<evidence type="ECO:0000256" key="1">
    <source>
        <dbReference type="ARBA" id="ARBA00004651"/>
    </source>
</evidence>
<evidence type="ECO:0008006" key="12">
    <source>
        <dbReference type="Google" id="ProtNLM"/>
    </source>
</evidence>
<feature type="transmembrane region" description="Helical" evidence="7">
    <location>
        <begin position="434"/>
        <end position="458"/>
    </location>
</feature>
<dbReference type="EMBL" id="CP001821">
    <property type="protein sequence ID" value="ACZ32060.1"/>
    <property type="molecule type" value="Genomic_DNA"/>
</dbReference>
<reference evidence="10 11" key="2">
    <citation type="journal article" date="2010" name="Stand. Genomic Sci.">
        <title>Complete genome sequence of Xylanimonas cellulosilytica type strain (XIL07).</title>
        <authorList>
            <person name="Foster B."/>
            <person name="Pukall R."/>
            <person name="Abt B."/>
            <person name="Nolan M."/>
            <person name="Glavina Del Rio T."/>
            <person name="Chen F."/>
            <person name="Lucas S."/>
            <person name="Tice H."/>
            <person name="Pitluck S."/>
            <person name="Cheng J.-F."/>
            <person name="Chertkov O."/>
            <person name="Brettin T."/>
            <person name="Han C."/>
            <person name="Detter J.C."/>
            <person name="Bruce D."/>
            <person name="Goodwin L."/>
            <person name="Ivanova N."/>
            <person name="Mavromatis K."/>
            <person name="Pati A."/>
            <person name="Mikhailova N."/>
            <person name="Chen A."/>
            <person name="Palaniappan K."/>
            <person name="Land M."/>
            <person name="Hauser L."/>
            <person name="Chang Y.-J."/>
            <person name="Jeffries C.D."/>
            <person name="Chain P."/>
            <person name="Rohde M."/>
            <person name="Goeker M."/>
            <person name="Bristow J."/>
            <person name="Eisen J.A."/>
            <person name="Markowitz V."/>
            <person name="Hugenholtz P."/>
            <person name="Kyrpides N.C."/>
            <person name="Klenk H.-P."/>
            <person name="Lapidus A."/>
        </authorList>
    </citation>
    <scope>NUCLEOTIDE SEQUENCE [LARGE SCALE GENOMIC DNA]</scope>
    <source>
        <strain evidence="11">DSM 15894 / CECT 5975 / LMG 20990 / XIL07</strain>
    </source>
</reference>
<feature type="transmembrane region" description="Helical" evidence="7">
    <location>
        <begin position="812"/>
        <end position="836"/>
    </location>
</feature>
<dbReference type="PANTHER" id="PTHR30572">
    <property type="entry name" value="MEMBRANE COMPONENT OF TRANSPORTER-RELATED"/>
    <property type="match status" value="1"/>
</dbReference>
<comment type="similarity">
    <text evidence="6">Belongs to the ABC-4 integral membrane protein family.</text>
</comment>
<protein>
    <recommendedName>
        <fullName evidence="12">ABC3 transporter permease protein domain-containing protein</fullName>
    </recommendedName>
</protein>
<keyword evidence="11" id="KW-1185">Reference proteome</keyword>
<evidence type="ECO:0000256" key="6">
    <source>
        <dbReference type="ARBA" id="ARBA00038076"/>
    </source>
</evidence>
<evidence type="ECO:0000259" key="9">
    <source>
        <dbReference type="Pfam" id="PF12704"/>
    </source>
</evidence>
<dbReference type="STRING" id="446471.Xcel_3058"/>
<evidence type="ECO:0000256" key="7">
    <source>
        <dbReference type="SAM" id="Phobius"/>
    </source>
</evidence>
<keyword evidence="5 7" id="KW-0472">Membrane</keyword>
<dbReference type="InterPro" id="IPR050250">
    <property type="entry name" value="Macrolide_Exporter_MacB"/>
</dbReference>
<feature type="domain" description="ABC3 transporter permease C-terminal" evidence="8">
    <location>
        <begin position="270"/>
        <end position="385"/>
    </location>
</feature>
<evidence type="ECO:0000259" key="8">
    <source>
        <dbReference type="Pfam" id="PF02687"/>
    </source>
</evidence>
<dbReference type="GO" id="GO:0022857">
    <property type="term" value="F:transmembrane transporter activity"/>
    <property type="evidence" value="ECO:0007669"/>
    <property type="project" value="TreeGrafter"/>
</dbReference>
<dbReference type="InterPro" id="IPR003838">
    <property type="entry name" value="ABC3_permease_C"/>
</dbReference>
<dbReference type="RefSeq" id="WP_012879802.1">
    <property type="nucleotide sequence ID" value="NC_013530.1"/>
</dbReference>
<dbReference type="Pfam" id="PF12704">
    <property type="entry name" value="MacB_PCD"/>
    <property type="match status" value="2"/>
</dbReference>
<evidence type="ECO:0000313" key="11">
    <source>
        <dbReference type="Proteomes" id="UP000002255"/>
    </source>
</evidence>
<dbReference type="OrthoDB" id="9780560at2"/>
<keyword evidence="4 7" id="KW-1133">Transmembrane helix</keyword>
<sequence>MGRIALRGIRAHLGRFVMSVLAVALGVAFMAGTLSLRTMLSSTFDGIVEAGTAADAYVRGTQTTAGSNPMDVGASGLNPVDMAMAEQIEALDAVAAAIPETTAPVVLVGKDGTAVQSTQAPSFAIGFDADRDPTTTIVAGRAPQGADEVALEEATLKSSGLAIGDKTTLVVNGQVTPVEVVGEASLGGPMAGATIVLLDPAEAAELFAPDGRVQTIAVYAADGVGERELVDAITPVLSADSAAVTGESLRAETRDDIQEMLGFLTTFLVVFAAIALFVGAFIIANTFSMWVRQRMRELALLRAVGASPRQVFGSIVLQAAAVGLIGSAVGVVLGLGLVELARVGLQAVGMDLAGDIPLTVPTIVVCLVVGVGVSVVAAAIPARRAALVPAVEAMRDEVTTDDRSSTWRVAVGLALTTAGAGLIVTSGVSAESDWAVGALGAGTAAVLIGAIMLSPWLARVVIRWLGAPFAALAKPMGALARGNAVRNPKRTAATAGALMIGMALVAAVSVLAASVNASVSTAVETEARSDLVLQGPMTGTIPVGALDAVAGLPAVGRIDPDWWSTLLVTTDGAAPADDDARIVMGAQPGMLGGTLRPELVSGEFSALDGGQALVAQSAAEDEGWEVGNTLTLTSADGSRDIVIAGVVDTQTLGTSVIVGRDVLDELVPTERQIVDAAFVVAAPGVGVDELRAQVAHAVSPYVVVSVMDAEEFVDGLAGQINQVLAVLYALLGLSILIAVLGIVNTLAMSVLERTREIGLLRAVGLGRAQLAGTVTIESLLTAVFGTVLGLVIGVGIAAVFPRVLADQGLNELVIPWGSLGAMLALAGVVGVVAAAWPARRAARLRVLDAIAYA</sequence>
<feature type="transmembrane region" description="Helical" evidence="7">
    <location>
        <begin position="260"/>
        <end position="290"/>
    </location>
</feature>
<dbReference type="PANTHER" id="PTHR30572:SF4">
    <property type="entry name" value="ABC TRANSPORTER PERMEASE YTRF"/>
    <property type="match status" value="1"/>
</dbReference>
<feature type="transmembrane region" description="Helical" evidence="7">
    <location>
        <begin position="726"/>
        <end position="751"/>
    </location>
</feature>
<dbReference type="HOGENOM" id="CLU_012341_1_0_11"/>
<keyword evidence="3 7" id="KW-0812">Transmembrane</keyword>
<dbReference type="InterPro" id="IPR025857">
    <property type="entry name" value="MacB_PCD"/>
</dbReference>
<evidence type="ECO:0000256" key="5">
    <source>
        <dbReference type="ARBA" id="ARBA00023136"/>
    </source>
</evidence>
<evidence type="ECO:0000256" key="2">
    <source>
        <dbReference type="ARBA" id="ARBA00022475"/>
    </source>
</evidence>
<feature type="transmembrane region" description="Helical" evidence="7">
    <location>
        <begin position="491"/>
        <end position="513"/>
    </location>
</feature>
<dbReference type="KEGG" id="xce:Xcel_3058"/>
<feature type="domain" description="ABC3 transporter permease C-terminal" evidence="8">
    <location>
        <begin position="730"/>
        <end position="844"/>
    </location>
</feature>
<accession>D1BZT2</accession>
<name>D1BZT2_XYLCX</name>
<dbReference type="GO" id="GO:0005886">
    <property type="term" value="C:plasma membrane"/>
    <property type="evidence" value="ECO:0007669"/>
    <property type="project" value="UniProtKB-SubCell"/>
</dbReference>
<dbReference type="Proteomes" id="UP000002255">
    <property type="component" value="Chromosome"/>
</dbReference>
<dbReference type="Pfam" id="PF02687">
    <property type="entry name" value="FtsX"/>
    <property type="match status" value="2"/>
</dbReference>
<feature type="transmembrane region" description="Helical" evidence="7">
    <location>
        <begin position="409"/>
        <end position="428"/>
    </location>
</feature>
<dbReference type="eggNOG" id="COG0577">
    <property type="taxonomic scope" value="Bacteria"/>
</dbReference>
<gene>
    <name evidence="10" type="ordered locus">Xcel_3058</name>
</gene>
<evidence type="ECO:0000256" key="4">
    <source>
        <dbReference type="ARBA" id="ARBA00022989"/>
    </source>
</evidence>
<feature type="transmembrane region" description="Helical" evidence="7">
    <location>
        <begin position="12"/>
        <end position="34"/>
    </location>
</feature>
<feature type="transmembrane region" description="Helical" evidence="7">
    <location>
        <begin position="311"/>
        <end position="338"/>
    </location>
</feature>
<organism evidence="10 11">
    <name type="scientific">Xylanimonas cellulosilytica (strain DSM 15894 / JCM 12276 / CECT 5975 / KCTC 9989 / LMG 20990 / NBRC 107835 / XIL07)</name>
    <dbReference type="NCBI Taxonomy" id="446471"/>
    <lineage>
        <taxon>Bacteria</taxon>
        <taxon>Bacillati</taxon>
        <taxon>Actinomycetota</taxon>
        <taxon>Actinomycetes</taxon>
        <taxon>Micrococcales</taxon>
        <taxon>Promicromonosporaceae</taxon>
        <taxon>Xylanimonas</taxon>
    </lineage>
</organism>